<name>A0ABY6ZGH1_9BACL</name>
<gene>
    <name evidence="4" type="ORF">NZD89_23660</name>
</gene>
<comment type="similarity">
    <text evidence="1">Belongs to the short-chain dehydrogenases/reductases (SDR) family.</text>
</comment>
<evidence type="ECO:0000313" key="4">
    <source>
        <dbReference type="EMBL" id="WAH41225.1"/>
    </source>
</evidence>
<evidence type="ECO:0000313" key="5">
    <source>
        <dbReference type="Proteomes" id="UP001164761"/>
    </source>
</evidence>
<dbReference type="NCBIfam" id="NF005559">
    <property type="entry name" value="PRK07231.1"/>
    <property type="match status" value="1"/>
</dbReference>
<dbReference type="PANTHER" id="PTHR42760">
    <property type="entry name" value="SHORT-CHAIN DEHYDROGENASES/REDUCTASES FAMILY MEMBER"/>
    <property type="match status" value="1"/>
</dbReference>
<dbReference type="EMBL" id="CP104067">
    <property type="protein sequence ID" value="WAH41225.1"/>
    <property type="molecule type" value="Genomic_DNA"/>
</dbReference>
<dbReference type="PRINTS" id="PR00081">
    <property type="entry name" value="GDHRDH"/>
</dbReference>
<dbReference type="Gene3D" id="3.40.50.720">
    <property type="entry name" value="NAD(P)-binding Rossmann-like Domain"/>
    <property type="match status" value="1"/>
</dbReference>
<dbReference type="RefSeq" id="WP_268005136.1">
    <property type="nucleotide sequence ID" value="NZ_BSUT01000001.1"/>
</dbReference>
<feature type="domain" description="Ketoreductase" evidence="3">
    <location>
        <begin position="15"/>
        <end position="200"/>
    </location>
</feature>
<protein>
    <submittedName>
        <fullName evidence="4">SDR family oxidoreductase</fullName>
    </submittedName>
</protein>
<sequence>MTVQSNANLFDVSGKTVLITGGARGLGRNYGEAFVQHGCHVVLGDIDADLVKQTATELNQLARTTATCEGIELDVTNEEQVEAVVRHVVDTYGDIDVVINNAGIVDRVGVEEMTLDAWNRTMGINLTGVFLVSKYVAREMIQRRTKGSIINMASMSGEIVNVPMEQAAYNTSKAAVAMFTKSCAVEWAEYGIRVNAIAPGYMKTDMTGPDFEPGGKFYHLLDAIPMRRLGLPNELSGLALFLASEASSYITGAVMNVDGGYTLI</sequence>
<dbReference type="SMART" id="SM00822">
    <property type="entry name" value="PKS_KR"/>
    <property type="match status" value="1"/>
</dbReference>
<proteinExistence type="inferred from homology"/>
<dbReference type="Pfam" id="PF13561">
    <property type="entry name" value="adh_short_C2"/>
    <property type="match status" value="1"/>
</dbReference>
<dbReference type="InterPro" id="IPR036291">
    <property type="entry name" value="NAD(P)-bd_dom_sf"/>
</dbReference>
<evidence type="ECO:0000259" key="3">
    <source>
        <dbReference type="SMART" id="SM00822"/>
    </source>
</evidence>
<dbReference type="PANTHER" id="PTHR42760:SF115">
    <property type="entry name" value="3-OXOACYL-[ACYL-CARRIER-PROTEIN] REDUCTASE FABG"/>
    <property type="match status" value="1"/>
</dbReference>
<dbReference type="SUPFAM" id="SSF51735">
    <property type="entry name" value="NAD(P)-binding Rossmann-fold domains"/>
    <property type="match status" value="1"/>
</dbReference>
<evidence type="ECO:0000256" key="1">
    <source>
        <dbReference type="ARBA" id="ARBA00006484"/>
    </source>
</evidence>
<dbReference type="Proteomes" id="UP001164761">
    <property type="component" value="Chromosome"/>
</dbReference>
<organism evidence="4 5">
    <name type="scientific">Alicyclobacillus fastidiosus</name>
    <dbReference type="NCBI Taxonomy" id="392011"/>
    <lineage>
        <taxon>Bacteria</taxon>
        <taxon>Bacillati</taxon>
        <taxon>Bacillota</taxon>
        <taxon>Bacilli</taxon>
        <taxon>Bacillales</taxon>
        <taxon>Alicyclobacillaceae</taxon>
        <taxon>Alicyclobacillus</taxon>
    </lineage>
</organism>
<evidence type="ECO:0000256" key="2">
    <source>
        <dbReference type="ARBA" id="ARBA00023002"/>
    </source>
</evidence>
<reference evidence="4" key="1">
    <citation type="submission" date="2022-08" db="EMBL/GenBank/DDBJ databases">
        <title>Alicyclobacillus fastidiosus DSM 17978, complete genome.</title>
        <authorList>
            <person name="Wang Q."/>
            <person name="Cai R."/>
            <person name="Wang Z."/>
        </authorList>
    </citation>
    <scope>NUCLEOTIDE SEQUENCE</scope>
    <source>
        <strain evidence="4">DSM 17978</strain>
    </source>
</reference>
<accession>A0ABY6ZGH1</accession>
<keyword evidence="5" id="KW-1185">Reference proteome</keyword>
<keyword evidence="2" id="KW-0560">Oxidoreductase</keyword>
<dbReference type="PRINTS" id="PR00080">
    <property type="entry name" value="SDRFAMILY"/>
</dbReference>
<dbReference type="InterPro" id="IPR057326">
    <property type="entry name" value="KR_dom"/>
</dbReference>
<dbReference type="InterPro" id="IPR002347">
    <property type="entry name" value="SDR_fam"/>
</dbReference>